<name>A0A292YP31_9BACL</name>
<protein>
    <submittedName>
        <fullName evidence="2">Uncharacterized protein</fullName>
    </submittedName>
</protein>
<accession>A0A292YP31</accession>
<keyword evidence="3" id="KW-1185">Reference proteome</keyword>
<proteinExistence type="predicted"/>
<gene>
    <name evidence="2" type="ORF">EFBL_2309</name>
</gene>
<dbReference type="AlphaFoldDB" id="A0A292YP31"/>
<keyword evidence="1" id="KW-0812">Transmembrane</keyword>
<evidence type="ECO:0000313" key="2">
    <source>
        <dbReference type="EMBL" id="GAX90671.1"/>
    </source>
</evidence>
<organism evidence="2 3">
    <name type="scientific">Effusibacillus lacus</name>
    <dbReference type="NCBI Taxonomy" id="1348429"/>
    <lineage>
        <taxon>Bacteria</taxon>
        <taxon>Bacillati</taxon>
        <taxon>Bacillota</taxon>
        <taxon>Bacilli</taxon>
        <taxon>Bacillales</taxon>
        <taxon>Alicyclobacillaceae</taxon>
        <taxon>Effusibacillus</taxon>
    </lineage>
</organism>
<feature type="transmembrane region" description="Helical" evidence="1">
    <location>
        <begin position="7"/>
        <end position="25"/>
    </location>
</feature>
<comment type="caution">
    <text evidence="2">The sequence shown here is derived from an EMBL/GenBank/DDBJ whole genome shotgun (WGS) entry which is preliminary data.</text>
</comment>
<evidence type="ECO:0000256" key="1">
    <source>
        <dbReference type="SAM" id="Phobius"/>
    </source>
</evidence>
<feature type="transmembrane region" description="Helical" evidence="1">
    <location>
        <begin position="68"/>
        <end position="88"/>
    </location>
</feature>
<evidence type="ECO:0000313" key="3">
    <source>
        <dbReference type="Proteomes" id="UP000217785"/>
    </source>
</evidence>
<dbReference type="Proteomes" id="UP000217785">
    <property type="component" value="Unassembled WGS sequence"/>
</dbReference>
<dbReference type="EMBL" id="BDUF01000061">
    <property type="protein sequence ID" value="GAX90671.1"/>
    <property type="molecule type" value="Genomic_DNA"/>
</dbReference>
<keyword evidence="1" id="KW-0472">Membrane</keyword>
<reference evidence="3" key="1">
    <citation type="submission" date="2017-07" db="EMBL/GenBank/DDBJ databases">
        <title>Draft genome sequence of Effusibacillus lacus strain skLN1.</title>
        <authorList>
            <person name="Watanabe M."/>
            <person name="Kojima H."/>
            <person name="Fukui M."/>
        </authorList>
    </citation>
    <scope>NUCLEOTIDE SEQUENCE [LARGE SCALE GENOMIC DNA]</scope>
    <source>
        <strain evidence="3">skLN1</strain>
    </source>
</reference>
<sequence>MKLGYKIGLFSTVIWMLWLLYWFPGAKEMNMFIVLNGLFSGVMAWSLYFIIIYIYYKPTTVSKRGIRNFLILLVLGYFILLVYLTGLFSGW</sequence>
<feature type="transmembrane region" description="Helical" evidence="1">
    <location>
        <begin position="31"/>
        <end position="56"/>
    </location>
</feature>
<keyword evidence="1" id="KW-1133">Transmembrane helix</keyword>